<dbReference type="AlphaFoldDB" id="A0A368JHS6"/>
<gene>
    <name evidence="11" type="ORF">DUE52_23185</name>
</gene>
<dbReference type="InterPro" id="IPR011123">
    <property type="entry name" value="Y_Y_Y"/>
</dbReference>
<accession>A0A368JHS6</accession>
<evidence type="ECO:0000313" key="12">
    <source>
        <dbReference type="Proteomes" id="UP000253383"/>
    </source>
</evidence>
<reference evidence="11 12" key="1">
    <citation type="submission" date="2018-07" db="EMBL/GenBank/DDBJ databases">
        <title>Genome analysis of Larkinella rosea.</title>
        <authorList>
            <person name="Zhou Z."/>
            <person name="Wang G."/>
        </authorList>
    </citation>
    <scope>NUCLEOTIDE SEQUENCE [LARGE SCALE GENOMIC DNA]</scope>
    <source>
        <strain evidence="12">zzj9</strain>
    </source>
</reference>
<dbReference type="InterPro" id="IPR003594">
    <property type="entry name" value="HATPase_dom"/>
</dbReference>
<evidence type="ECO:0000256" key="8">
    <source>
        <dbReference type="ARBA" id="ARBA00023012"/>
    </source>
</evidence>
<evidence type="ECO:0000256" key="9">
    <source>
        <dbReference type="SAM" id="Phobius"/>
    </source>
</evidence>
<dbReference type="Gene3D" id="3.30.565.10">
    <property type="entry name" value="Histidine kinase-like ATPase, C-terminal domain"/>
    <property type="match status" value="1"/>
</dbReference>
<evidence type="ECO:0000256" key="4">
    <source>
        <dbReference type="ARBA" id="ARBA00022679"/>
    </source>
</evidence>
<dbReference type="CDD" id="cd16917">
    <property type="entry name" value="HATPase_UhpB-NarQ-NarX-like"/>
    <property type="match status" value="1"/>
</dbReference>
<dbReference type="OrthoDB" id="1523646at2"/>
<keyword evidence="8" id="KW-0902">Two-component regulatory system</keyword>
<dbReference type="Gene3D" id="1.20.5.1930">
    <property type="match status" value="1"/>
</dbReference>
<dbReference type="InterPro" id="IPR036890">
    <property type="entry name" value="HATPase_C_sf"/>
</dbReference>
<dbReference type="InterPro" id="IPR011712">
    <property type="entry name" value="Sig_transdc_His_kin_sub3_dim/P"/>
</dbReference>
<evidence type="ECO:0000256" key="7">
    <source>
        <dbReference type="ARBA" id="ARBA00022840"/>
    </source>
</evidence>
<keyword evidence="6 11" id="KW-0418">Kinase</keyword>
<name>A0A368JHS6_9BACT</name>
<dbReference type="GO" id="GO:0046983">
    <property type="term" value="F:protein dimerization activity"/>
    <property type="evidence" value="ECO:0007669"/>
    <property type="project" value="InterPro"/>
</dbReference>
<evidence type="ECO:0000256" key="2">
    <source>
        <dbReference type="ARBA" id="ARBA00012438"/>
    </source>
</evidence>
<evidence type="ECO:0000259" key="10">
    <source>
        <dbReference type="PROSITE" id="PS50109"/>
    </source>
</evidence>
<dbReference type="SUPFAM" id="SSF55874">
    <property type="entry name" value="ATPase domain of HSP90 chaperone/DNA topoisomerase II/histidine kinase"/>
    <property type="match status" value="1"/>
</dbReference>
<evidence type="ECO:0000313" key="11">
    <source>
        <dbReference type="EMBL" id="RCR67220.1"/>
    </source>
</evidence>
<dbReference type="InterPro" id="IPR005467">
    <property type="entry name" value="His_kinase_dom"/>
</dbReference>
<dbReference type="Pfam" id="PF07730">
    <property type="entry name" value="HisKA_3"/>
    <property type="match status" value="1"/>
</dbReference>
<keyword evidence="3" id="KW-0597">Phosphoprotein</keyword>
<evidence type="ECO:0000256" key="6">
    <source>
        <dbReference type="ARBA" id="ARBA00022777"/>
    </source>
</evidence>
<dbReference type="GO" id="GO:0016020">
    <property type="term" value="C:membrane"/>
    <property type="evidence" value="ECO:0007669"/>
    <property type="project" value="InterPro"/>
</dbReference>
<dbReference type="Proteomes" id="UP000253383">
    <property type="component" value="Unassembled WGS sequence"/>
</dbReference>
<dbReference type="EC" id="2.7.13.3" evidence="2"/>
<dbReference type="PROSITE" id="PS50109">
    <property type="entry name" value="HIS_KIN"/>
    <property type="match status" value="1"/>
</dbReference>
<dbReference type="EMBL" id="QOWE01000021">
    <property type="protein sequence ID" value="RCR67220.1"/>
    <property type="molecule type" value="Genomic_DNA"/>
</dbReference>
<dbReference type="InterPro" id="IPR050482">
    <property type="entry name" value="Sensor_HK_TwoCompSys"/>
</dbReference>
<keyword evidence="9" id="KW-1133">Transmembrane helix</keyword>
<dbReference type="PANTHER" id="PTHR24421">
    <property type="entry name" value="NITRATE/NITRITE SENSOR PROTEIN NARX-RELATED"/>
    <property type="match status" value="1"/>
</dbReference>
<keyword evidence="7" id="KW-0067">ATP-binding</keyword>
<evidence type="ECO:0000256" key="5">
    <source>
        <dbReference type="ARBA" id="ARBA00022741"/>
    </source>
</evidence>
<dbReference type="GO" id="GO:0000155">
    <property type="term" value="F:phosphorelay sensor kinase activity"/>
    <property type="evidence" value="ECO:0007669"/>
    <property type="project" value="InterPro"/>
</dbReference>
<dbReference type="Pfam" id="PF07495">
    <property type="entry name" value="Y_Y_Y"/>
    <property type="match status" value="1"/>
</dbReference>
<dbReference type="Gene3D" id="2.60.40.10">
    <property type="entry name" value="Immunoglobulins"/>
    <property type="match status" value="1"/>
</dbReference>
<feature type="domain" description="Histidine kinase" evidence="10">
    <location>
        <begin position="174"/>
        <end position="364"/>
    </location>
</feature>
<keyword evidence="9" id="KW-0472">Membrane</keyword>
<protein>
    <recommendedName>
        <fullName evidence="2">histidine kinase</fullName>
        <ecNumber evidence="2">2.7.13.3</ecNumber>
    </recommendedName>
</protein>
<dbReference type="Pfam" id="PF02518">
    <property type="entry name" value="HATPase_c"/>
    <property type="match status" value="1"/>
</dbReference>
<comment type="catalytic activity">
    <reaction evidence="1">
        <text>ATP + protein L-histidine = ADP + protein N-phospho-L-histidine.</text>
        <dbReference type="EC" id="2.7.13.3"/>
    </reaction>
</comment>
<dbReference type="PANTHER" id="PTHR24421:SF10">
    <property type="entry name" value="NITRATE_NITRITE SENSOR PROTEIN NARQ"/>
    <property type="match status" value="1"/>
</dbReference>
<evidence type="ECO:0000256" key="3">
    <source>
        <dbReference type="ARBA" id="ARBA00022553"/>
    </source>
</evidence>
<evidence type="ECO:0000256" key="1">
    <source>
        <dbReference type="ARBA" id="ARBA00000085"/>
    </source>
</evidence>
<proteinExistence type="predicted"/>
<keyword evidence="12" id="KW-1185">Reference proteome</keyword>
<keyword evidence="5" id="KW-0547">Nucleotide-binding</keyword>
<comment type="caution">
    <text evidence="11">The sequence shown here is derived from an EMBL/GenBank/DDBJ whole genome shotgun (WGS) entry which is preliminary data.</text>
</comment>
<keyword evidence="4" id="KW-0808">Transferase</keyword>
<keyword evidence="9" id="KW-0812">Transmembrane</keyword>
<sequence length="364" mass="41753">MHFLTDRRMLLVSAVCFLFSFGLQAQSIQFRSFKATNEYTDSTYNLSKPISLNYKETHILINFVDPPDSVKARYAYRLTGFDNRWHENGSLTAVNYINLFGGDYEFQVKNLNFPNQIATLKFHLDEAFWQRPWFVPMIVAYGLLVVGMILYFIRMYRLRNQMRLQQIRNEIAADLHDDVGTALSSITFLGEMAKSRFEKKPEEIRPILERIMNESREMMQTMRGMVWVINPQNDKAADFFEKVKAFSEAVLSSKKIAVTFLIQATETLPLGLEFQRNLFLIFKEAVVNAAKHSDATEALIGIKTEKNHVWIQIKDNGNGFDPRLVMEGNGLRNLKNRAAQLGGNLEVQSKPGEGTCLNMVIPIA</sequence>
<dbReference type="InterPro" id="IPR013783">
    <property type="entry name" value="Ig-like_fold"/>
</dbReference>
<organism evidence="11 12">
    <name type="scientific">Larkinella punicea</name>
    <dbReference type="NCBI Taxonomy" id="2315727"/>
    <lineage>
        <taxon>Bacteria</taxon>
        <taxon>Pseudomonadati</taxon>
        <taxon>Bacteroidota</taxon>
        <taxon>Cytophagia</taxon>
        <taxon>Cytophagales</taxon>
        <taxon>Spirosomataceae</taxon>
        <taxon>Larkinella</taxon>
    </lineage>
</organism>
<feature type="transmembrane region" description="Helical" evidence="9">
    <location>
        <begin position="133"/>
        <end position="153"/>
    </location>
</feature>
<dbReference type="GO" id="GO:0005524">
    <property type="term" value="F:ATP binding"/>
    <property type="evidence" value="ECO:0007669"/>
    <property type="project" value="UniProtKB-KW"/>
</dbReference>